<gene>
    <name evidence="2" type="ORF">MSKU9_1657</name>
</gene>
<dbReference type="AlphaFoldDB" id="A0A4P5P048"/>
<dbReference type="PANTHER" id="PTHR33055:SF3">
    <property type="entry name" value="PUTATIVE TRANSPOSASE FOR IS117-RELATED"/>
    <property type="match status" value="1"/>
</dbReference>
<dbReference type="GO" id="GO:0006313">
    <property type="term" value="P:DNA transposition"/>
    <property type="evidence" value="ECO:0007669"/>
    <property type="project" value="InterPro"/>
</dbReference>
<dbReference type="InterPro" id="IPR047650">
    <property type="entry name" value="Transpos_IS110"/>
</dbReference>
<sequence>MPGIGPVTAMAVEAFAPTLSTFRRGRDFAAWLGLVPKQYSSGGKQALGHTSKMGQRDIRRLLIIGAMSVIRWFSQKTPDADTWLGRLLRRKPRQLAAIALANKMARSLWAMETREEFFRDPRAVAA</sequence>
<name>A0A4P5P048_9PROT</name>
<evidence type="ECO:0000313" key="2">
    <source>
        <dbReference type="EMBL" id="GCE83516.1"/>
    </source>
</evidence>
<feature type="domain" description="Transposase IS116/IS110/IS902 C-terminal" evidence="1">
    <location>
        <begin position="1"/>
        <end position="72"/>
    </location>
</feature>
<protein>
    <submittedName>
        <fullName evidence="2">Transposase</fullName>
    </submittedName>
</protein>
<dbReference type="GO" id="GO:0004803">
    <property type="term" value="F:transposase activity"/>
    <property type="evidence" value="ECO:0007669"/>
    <property type="project" value="InterPro"/>
</dbReference>
<comment type="caution">
    <text evidence="2">The sequence shown here is derived from an EMBL/GenBank/DDBJ whole genome shotgun (WGS) entry which is preliminary data.</text>
</comment>
<proteinExistence type="predicted"/>
<dbReference type="PANTHER" id="PTHR33055">
    <property type="entry name" value="TRANSPOSASE FOR INSERTION SEQUENCE ELEMENT IS1111A"/>
    <property type="match status" value="1"/>
</dbReference>
<organism evidence="2 3">
    <name type="scientific">Komagataeibacter diospyri</name>
    <dbReference type="NCBI Taxonomy" id="1932662"/>
    <lineage>
        <taxon>Bacteria</taxon>
        <taxon>Pseudomonadati</taxon>
        <taxon>Pseudomonadota</taxon>
        <taxon>Alphaproteobacteria</taxon>
        <taxon>Acetobacterales</taxon>
        <taxon>Acetobacteraceae</taxon>
        <taxon>Komagataeibacter</taxon>
    </lineage>
</organism>
<accession>A0A4P5P048</accession>
<dbReference type="EMBL" id="BDLU01000034">
    <property type="protein sequence ID" value="GCE83516.1"/>
    <property type="molecule type" value="Genomic_DNA"/>
</dbReference>
<dbReference type="Proteomes" id="UP000315095">
    <property type="component" value="Unassembled WGS sequence"/>
</dbReference>
<dbReference type="Pfam" id="PF02371">
    <property type="entry name" value="Transposase_20"/>
    <property type="match status" value="1"/>
</dbReference>
<evidence type="ECO:0000259" key="1">
    <source>
        <dbReference type="Pfam" id="PF02371"/>
    </source>
</evidence>
<dbReference type="GO" id="GO:0003677">
    <property type="term" value="F:DNA binding"/>
    <property type="evidence" value="ECO:0007669"/>
    <property type="project" value="InterPro"/>
</dbReference>
<keyword evidence="3" id="KW-1185">Reference proteome</keyword>
<reference evidence="3" key="1">
    <citation type="submission" date="2017-01" db="EMBL/GenBank/DDBJ databases">
        <title>Komagataeibacter sp. MSKU9 whole genome sequencing project.</title>
        <authorList>
            <person name="Matsutani M."/>
            <person name="Naloka K."/>
            <person name="Theeragool G."/>
            <person name="Yakushi T."/>
            <person name="Matsushita K."/>
        </authorList>
    </citation>
    <scope>NUCLEOTIDE SEQUENCE [LARGE SCALE GENOMIC DNA]</scope>
    <source>
        <strain evidence="3">MSKU9</strain>
    </source>
</reference>
<evidence type="ECO:0000313" key="3">
    <source>
        <dbReference type="Proteomes" id="UP000315095"/>
    </source>
</evidence>
<dbReference type="InterPro" id="IPR003346">
    <property type="entry name" value="Transposase_20"/>
</dbReference>